<dbReference type="OrthoDB" id="9797178at2"/>
<accession>A0A2U3BEP2</accession>
<comment type="caution">
    <text evidence="2">The sequence shown here is derived from an EMBL/GenBank/DDBJ whole genome shotgun (WGS) entry which is preliminary data.</text>
</comment>
<reference evidence="2 3" key="1">
    <citation type="submission" date="2018-05" db="EMBL/GenBank/DDBJ databases">
        <title>Vibrio limimaris sp. nov., isolated from marine sediment.</title>
        <authorList>
            <person name="Li C.-M."/>
        </authorList>
    </citation>
    <scope>NUCLEOTIDE SEQUENCE [LARGE SCALE GENOMIC DNA]</scope>
    <source>
        <strain evidence="2 3">E4404</strain>
    </source>
</reference>
<gene>
    <name evidence="2" type="ORF">DI392_03050</name>
</gene>
<dbReference type="GO" id="GO:0016747">
    <property type="term" value="F:acyltransferase activity, transferring groups other than amino-acyl groups"/>
    <property type="evidence" value="ECO:0007669"/>
    <property type="project" value="InterPro"/>
</dbReference>
<dbReference type="InterPro" id="IPR016181">
    <property type="entry name" value="Acyl_CoA_acyltransferase"/>
</dbReference>
<evidence type="ECO:0000313" key="3">
    <source>
        <dbReference type="Proteomes" id="UP000245362"/>
    </source>
</evidence>
<protein>
    <submittedName>
        <fullName evidence="2">GNAT family N-acetyltransferase</fullName>
    </submittedName>
</protein>
<organism evidence="2 3">
    <name type="scientific">Vibrio albus</name>
    <dbReference type="NCBI Taxonomy" id="2200953"/>
    <lineage>
        <taxon>Bacteria</taxon>
        <taxon>Pseudomonadati</taxon>
        <taxon>Pseudomonadota</taxon>
        <taxon>Gammaproteobacteria</taxon>
        <taxon>Vibrionales</taxon>
        <taxon>Vibrionaceae</taxon>
        <taxon>Vibrio</taxon>
    </lineage>
</organism>
<evidence type="ECO:0000313" key="2">
    <source>
        <dbReference type="EMBL" id="PWI35258.1"/>
    </source>
</evidence>
<dbReference type="CDD" id="cd04301">
    <property type="entry name" value="NAT_SF"/>
    <property type="match status" value="1"/>
</dbReference>
<dbReference type="AlphaFoldDB" id="A0A2U3BEP2"/>
<dbReference type="RefSeq" id="WP_109318410.1">
    <property type="nucleotide sequence ID" value="NZ_QFWT01000001.1"/>
</dbReference>
<dbReference type="EMBL" id="QFWT01000001">
    <property type="protein sequence ID" value="PWI35258.1"/>
    <property type="molecule type" value="Genomic_DNA"/>
</dbReference>
<proteinExistence type="predicted"/>
<dbReference type="Gene3D" id="3.40.630.30">
    <property type="match status" value="1"/>
</dbReference>
<dbReference type="Proteomes" id="UP000245362">
    <property type="component" value="Unassembled WGS sequence"/>
</dbReference>
<dbReference type="PROSITE" id="PS51186">
    <property type="entry name" value="GNAT"/>
    <property type="match status" value="1"/>
</dbReference>
<sequence length="166" mass="18399">MLIRTEAPADILPVDRLLKSTFPTDAEANLVMRLRENGRLTLSLVACSDEGEVIGYVLFSPVLIDGEDIGWQGLAPVAVKEECRNQGVAAELIREGFESLRDFGYPACVVLGNPAYYSRFGFEDAAQYKMHCRWDVPAGAFQVIELEKEVFTGKQGLVEYCPEFSA</sequence>
<dbReference type="Pfam" id="PF13508">
    <property type="entry name" value="Acetyltransf_7"/>
    <property type="match status" value="1"/>
</dbReference>
<keyword evidence="2" id="KW-0808">Transferase</keyword>
<dbReference type="SUPFAM" id="SSF55729">
    <property type="entry name" value="Acyl-CoA N-acyltransferases (Nat)"/>
    <property type="match status" value="1"/>
</dbReference>
<evidence type="ECO:0000259" key="1">
    <source>
        <dbReference type="PROSITE" id="PS51186"/>
    </source>
</evidence>
<feature type="domain" description="N-acetyltransferase" evidence="1">
    <location>
        <begin position="1"/>
        <end position="143"/>
    </location>
</feature>
<name>A0A2U3BEP2_9VIBR</name>
<keyword evidence="3" id="KW-1185">Reference proteome</keyword>
<dbReference type="InterPro" id="IPR000182">
    <property type="entry name" value="GNAT_dom"/>
</dbReference>